<name>A0A2N6UIY1_9FIRM</name>
<dbReference type="InterPro" id="IPR003856">
    <property type="entry name" value="LPS_length_determ_N"/>
</dbReference>
<feature type="transmembrane region" description="Helical" evidence="7">
    <location>
        <begin position="168"/>
        <end position="187"/>
    </location>
</feature>
<dbReference type="PANTHER" id="PTHR32309">
    <property type="entry name" value="TYROSINE-PROTEIN KINASE"/>
    <property type="match status" value="1"/>
</dbReference>
<dbReference type="AlphaFoldDB" id="A0A2N6UIY1"/>
<dbReference type="PANTHER" id="PTHR32309:SF13">
    <property type="entry name" value="FERRIC ENTEROBACTIN TRANSPORT PROTEIN FEPE"/>
    <property type="match status" value="1"/>
</dbReference>
<protein>
    <submittedName>
        <fullName evidence="9">Chain-length determining protein</fullName>
    </submittedName>
</protein>
<organism evidence="9 10">
    <name type="scientific">Anaerococcus hydrogenalis</name>
    <dbReference type="NCBI Taxonomy" id="33029"/>
    <lineage>
        <taxon>Bacteria</taxon>
        <taxon>Bacillati</taxon>
        <taxon>Bacillota</taxon>
        <taxon>Tissierellia</taxon>
        <taxon>Tissierellales</taxon>
        <taxon>Peptoniphilaceae</taxon>
        <taxon>Anaerococcus</taxon>
    </lineage>
</organism>
<accession>A0A2N6UIY1</accession>
<comment type="similarity">
    <text evidence="2">Belongs to the CpsC/CapA family.</text>
</comment>
<keyword evidence="4 7" id="KW-0812">Transmembrane</keyword>
<evidence type="ECO:0000256" key="6">
    <source>
        <dbReference type="ARBA" id="ARBA00023136"/>
    </source>
</evidence>
<evidence type="ECO:0000256" key="3">
    <source>
        <dbReference type="ARBA" id="ARBA00022475"/>
    </source>
</evidence>
<feature type="transmembrane region" description="Helical" evidence="7">
    <location>
        <begin position="16"/>
        <end position="34"/>
    </location>
</feature>
<dbReference type="EMBL" id="PNHP01000003">
    <property type="protein sequence ID" value="PMC81505.1"/>
    <property type="molecule type" value="Genomic_DNA"/>
</dbReference>
<sequence length="216" mass="24484">MEKIKSSEIGKIIKDNLKYICISALVFFLIGYFYTSSKTKNNYNAKAAVLITENKGEDLTYNSLMLNEKLANIYGEVLNSEDLYLNVAKKMNDEESADKLKNNLETEINAPAGIITFEYKDKGEKQTALALNLIIKEFRKDIKEYLGKDNIEVLQNVSVKDTSSKKPILIGIFLGLMALILSLLFIVTKEFLAGEIRSYHYFDKVEVDLLGVIDEK</sequence>
<evidence type="ECO:0000259" key="8">
    <source>
        <dbReference type="Pfam" id="PF02706"/>
    </source>
</evidence>
<evidence type="ECO:0000256" key="1">
    <source>
        <dbReference type="ARBA" id="ARBA00004651"/>
    </source>
</evidence>
<dbReference type="GO" id="GO:0004713">
    <property type="term" value="F:protein tyrosine kinase activity"/>
    <property type="evidence" value="ECO:0007669"/>
    <property type="project" value="TreeGrafter"/>
</dbReference>
<keyword evidence="3" id="KW-1003">Cell membrane</keyword>
<dbReference type="Proteomes" id="UP000235658">
    <property type="component" value="Unassembled WGS sequence"/>
</dbReference>
<comment type="subcellular location">
    <subcellularLocation>
        <location evidence="1">Cell membrane</location>
        <topology evidence="1">Multi-pass membrane protein</topology>
    </subcellularLocation>
</comment>
<evidence type="ECO:0000256" key="2">
    <source>
        <dbReference type="ARBA" id="ARBA00006683"/>
    </source>
</evidence>
<dbReference type="GO" id="GO:0005886">
    <property type="term" value="C:plasma membrane"/>
    <property type="evidence" value="ECO:0007669"/>
    <property type="project" value="UniProtKB-SubCell"/>
</dbReference>
<evidence type="ECO:0000313" key="10">
    <source>
        <dbReference type="Proteomes" id="UP000235658"/>
    </source>
</evidence>
<evidence type="ECO:0000313" key="9">
    <source>
        <dbReference type="EMBL" id="PMC81505.1"/>
    </source>
</evidence>
<feature type="domain" description="Polysaccharide chain length determinant N-terminal" evidence="8">
    <location>
        <begin position="8"/>
        <end position="90"/>
    </location>
</feature>
<dbReference type="Pfam" id="PF02706">
    <property type="entry name" value="Wzz"/>
    <property type="match status" value="1"/>
</dbReference>
<reference evidence="9 10" key="1">
    <citation type="submission" date="2017-09" db="EMBL/GenBank/DDBJ databases">
        <title>Bacterial strain isolated from the female urinary microbiota.</title>
        <authorList>
            <person name="Thomas-White K."/>
            <person name="Kumar N."/>
            <person name="Forster S."/>
            <person name="Putonti C."/>
            <person name="Lawley T."/>
            <person name="Wolfe A.J."/>
        </authorList>
    </citation>
    <scope>NUCLEOTIDE SEQUENCE [LARGE SCALE GENOMIC DNA]</scope>
    <source>
        <strain evidence="9 10">UMB0204</strain>
    </source>
</reference>
<evidence type="ECO:0000256" key="4">
    <source>
        <dbReference type="ARBA" id="ARBA00022692"/>
    </source>
</evidence>
<proteinExistence type="inferred from homology"/>
<dbReference type="GeneID" id="84578656"/>
<evidence type="ECO:0000256" key="5">
    <source>
        <dbReference type="ARBA" id="ARBA00022989"/>
    </source>
</evidence>
<gene>
    <name evidence="9" type="ORF">CJ192_05615</name>
</gene>
<dbReference type="RefSeq" id="WP_102198062.1">
    <property type="nucleotide sequence ID" value="NZ_JAHAHW010000001.1"/>
</dbReference>
<dbReference type="InterPro" id="IPR050445">
    <property type="entry name" value="Bact_polysacc_biosynth/exp"/>
</dbReference>
<comment type="caution">
    <text evidence="9">The sequence shown here is derived from an EMBL/GenBank/DDBJ whole genome shotgun (WGS) entry which is preliminary data.</text>
</comment>
<evidence type="ECO:0000256" key="7">
    <source>
        <dbReference type="SAM" id="Phobius"/>
    </source>
</evidence>
<keyword evidence="5 7" id="KW-1133">Transmembrane helix</keyword>
<keyword evidence="6 7" id="KW-0472">Membrane</keyword>